<keyword evidence="8" id="KW-0963">Cytoplasm</keyword>
<evidence type="ECO:0000259" key="12">
    <source>
        <dbReference type="Pfam" id="PF00156"/>
    </source>
</evidence>
<dbReference type="NCBIfam" id="NF002634">
    <property type="entry name" value="PRK02304.1-3"/>
    <property type="match status" value="1"/>
</dbReference>
<feature type="domain" description="Phosphoribosyltransferase" evidence="12">
    <location>
        <begin position="50"/>
        <end position="160"/>
    </location>
</feature>
<evidence type="ECO:0000256" key="9">
    <source>
        <dbReference type="ARBA" id="ARBA00022676"/>
    </source>
</evidence>
<dbReference type="CDD" id="cd06223">
    <property type="entry name" value="PRTases_typeI"/>
    <property type="match status" value="1"/>
</dbReference>
<dbReference type="InterPro" id="IPR029057">
    <property type="entry name" value="PRTase-like"/>
</dbReference>
<proteinExistence type="inferred from homology"/>
<evidence type="ECO:0000313" key="13">
    <source>
        <dbReference type="Proteomes" id="UP000694941"/>
    </source>
</evidence>
<keyword evidence="11" id="KW-0660">Purine salvage</keyword>
<reference evidence="14" key="1">
    <citation type="submission" date="2025-08" db="UniProtKB">
        <authorList>
            <consortium name="RefSeq"/>
        </authorList>
    </citation>
    <scope>IDENTIFICATION</scope>
    <source>
        <tissue evidence="14">Muscle</tissue>
    </source>
</reference>
<evidence type="ECO:0000256" key="1">
    <source>
        <dbReference type="ARBA" id="ARBA00000868"/>
    </source>
</evidence>
<comment type="catalytic activity">
    <reaction evidence="1">
        <text>AMP + diphosphate = 5-phospho-alpha-D-ribose 1-diphosphate + adenine</text>
        <dbReference type="Rhea" id="RHEA:16609"/>
        <dbReference type="ChEBI" id="CHEBI:16708"/>
        <dbReference type="ChEBI" id="CHEBI:33019"/>
        <dbReference type="ChEBI" id="CHEBI:58017"/>
        <dbReference type="ChEBI" id="CHEBI:456215"/>
        <dbReference type="EC" id="2.4.2.7"/>
    </reaction>
</comment>
<keyword evidence="9" id="KW-0328">Glycosyltransferase</keyword>
<dbReference type="InterPro" id="IPR005764">
    <property type="entry name" value="Ade_phspho_trans"/>
</dbReference>
<evidence type="ECO:0000313" key="14">
    <source>
        <dbReference type="RefSeq" id="XP_013780180.1"/>
    </source>
</evidence>
<comment type="function">
    <text evidence="2">Catalyzes a salvage reaction resulting in the formation of AMP, that is energically less costly than de novo synthesis.</text>
</comment>
<dbReference type="Pfam" id="PF00156">
    <property type="entry name" value="Pribosyltran"/>
    <property type="match status" value="1"/>
</dbReference>
<evidence type="ECO:0000256" key="2">
    <source>
        <dbReference type="ARBA" id="ARBA00003968"/>
    </source>
</evidence>
<comment type="subcellular location">
    <subcellularLocation>
        <location evidence="3">Cytoplasm</location>
    </subcellularLocation>
</comment>
<dbReference type="NCBIfam" id="TIGR01090">
    <property type="entry name" value="apt"/>
    <property type="match status" value="1"/>
</dbReference>
<dbReference type="Gene3D" id="3.40.50.2020">
    <property type="match status" value="1"/>
</dbReference>
<evidence type="ECO:0000256" key="3">
    <source>
        <dbReference type="ARBA" id="ARBA00004496"/>
    </source>
</evidence>
<dbReference type="EC" id="2.4.2.7" evidence="6"/>
<dbReference type="NCBIfam" id="NF002636">
    <property type="entry name" value="PRK02304.1-5"/>
    <property type="match status" value="1"/>
</dbReference>
<dbReference type="SUPFAM" id="SSF53271">
    <property type="entry name" value="PRTase-like"/>
    <property type="match status" value="1"/>
</dbReference>
<dbReference type="PANTHER" id="PTHR32315:SF3">
    <property type="entry name" value="ADENINE PHOSPHORIBOSYLTRANSFERASE"/>
    <property type="match status" value="1"/>
</dbReference>
<evidence type="ECO:0000256" key="5">
    <source>
        <dbReference type="ARBA" id="ARBA00008391"/>
    </source>
</evidence>
<evidence type="ECO:0000256" key="7">
    <source>
        <dbReference type="ARBA" id="ARBA00017366"/>
    </source>
</evidence>
<protein>
    <recommendedName>
        <fullName evidence="7">Adenine phosphoribosyltransferase</fullName>
        <ecNumber evidence="6">2.4.2.7</ecNumber>
    </recommendedName>
</protein>
<keyword evidence="10" id="KW-0808">Transferase</keyword>
<dbReference type="InterPro" id="IPR050054">
    <property type="entry name" value="UPRTase/APRTase"/>
</dbReference>
<dbReference type="RefSeq" id="XP_013780180.1">
    <property type="nucleotide sequence ID" value="XM_013924726.2"/>
</dbReference>
<dbReference type="Proteomes" id="UP000694941">
    <property type="component" value="Unplaced"/>
</dbReference>
<evidence type="ECO:0000256" key="6">
    <source>
        <dbReference type="ARBA" id="ARBA00011893"/>
    </source>
</evidence>
<evidence type="ECO:0000256" key="8">
    <source>
        <dbReference type="ARBA" id="ARBA00022490"/>
    </source>
</evidence>
<dbReference type="GeneID" id="106464574"/>
<evidence type="ECO:0000256" key="10">
    <source>
        <dbReference type="ARBA" id="ARBA00022679"/>
    </source>
</evidence>
<accession>A0ABM1BE68</accession>
<sequence>MGHDDITERVRDAIQSYHNFPKKGIIFRDLLPVLRKPELFDDLTDYLCDKIHEKVPGVKAVVGLEARGFLLGPVIALKLKVPFVPIRKVGKLPGSVRKVSYSLEYGMDSFEIQTEALNYGEEVIIIDDLLASGGTMQAAVQLLQDCGVIVAESLVIIELTELNGREKISVPFFSVLQI</sequence>
<dbReference type="InterPro" id="IPR000836">
    <property type="entry name" value="PRTase_dom"/>
</dbReference>
<comment type="pathway">
    <text evidence="4">Purine metabolism; AMP biosynthesis via salvage pathway; AMP from adenine: step 1/1.</text>
</comment>
<evidence type="ECO:0000256" key="11">
    <source>
        <dbReference type="ARBA" id="ARBA00022726"/>
    </source>
</evidence>
<dbReference type="HAMAP" id="MF_00004">
    <property type="entry name" value="Aden_phosphoribosyltr"/>
    <property type="match status" value="1"/>
</dbReference>
<evidence type="ECO:0000256" key="4">
    <source>
        <dbReference type="ARBA" id="ARBA00004659"/>
    </source>
</evidence>
<dbReference type="PANTHER" id="PTHR32315">
    <property type="entry name" value="ADENINE PHOSPHORIBOSYLTRANSFERASE"/>
    <property type="match status" value="1"/>
</dbReference>
<comment type="similarity">
    <text evidence="5">Belongs to the purine/pyrimidine phosphoribosyltransferase family.</text>
</comment>
<organism evidence="13 14">
    <name type="scientific">Limulus polyphemus</name>
    <name type="common">Atlantic horseshoe crab</name>
    <dbReference type="NCBI Taxonomy" id="6850"/>
    <lineage>
        <taxon>Eukaryota</taxon>
        <taxon>Metazoa</taxon>
        <taxon>Ecdysozoa</taxon>
        <taxon>Arthropoda</taxon>
        <taxon>Chelicerata</taxon>
        <taxon>Merostomata</taxon>
        <taxon>Xiphosura</taxon>
        <taxon>Limulidae</taxon>
        <taxon>Limulus</taxon>
    </lineage>
</organism>
<keyword evidence="13" id="KW-1185">Reference proteome</keyword>
<gene>
    <name evidence="14" type="primary">LOC106464574</name>
</gene>
<name>A0ABM1BE68_LIMPO</name>